<dbReference type="AlphaFoldDB" id="A0A815WRJ3"/>
<evidence type="ECO:0000313" key="2">
    <source>
        <dbReference type="Proteomes" id="UP000663864"/>
    </source>
</evidence>
<reference evidence="1" key="1">
    <citation type="submission" date="2021-02" db="EMBL/GenBank/DDBJ databases">
        <authorList>
            <person name="Nowell W R."/>
        </authorList>
    </citation>
    <scope>NUCLEOTIDE SEQUENCE</scope>
</reference>
<feature type="non-terminal residue" evidence="1">
    <location>
        <position position="1"/>
    </location>
</feature>
<gene>
    <name evidence="1" type="ORF">ZHD862_LOCUS39238</name>
</gene>
<comment type="caution">
    <text evidence="1">The sequence shown here is derived from an EMBL/GenBank/DDBJ whole genome shotgun (WGS) entry which is preliminary data.</text>
</comment>
<proteinExistence type="predicted"/>
<evidence type="ECO:0000313" key="1">
    <source>
        <dbReference type="EMBL" id="CAF1546775.1"/>
    </source>
</evidence>
<dbReference type="Proteomes" id="UP000663864">
    <property type="component" value="Unassembled WGS sequence"/>
</dbReference>
<sequence length="31" mass="3619">NKKALPIGNDSFWIDLFTQVHGWGLILYEQD</sequence>
<protein>
    <submittedName>
        <fullName evidence="1">Uncharacterized protein</fullName>
    </submittedName>
</protein>
<name>A0A815WRJ3_9BILA</name>
<accession>A0A815WRJ3</accession>
<organism evidence="1 2">
    <name type="scientific">Rotaria sordida</name>
    <dbReference type="NCBI Taxonomy" id="392033"/>
    <lineage>
        <taxon>Eukaryota</taxon>
        <taxon>Metazoa</taxon>
        <taxon>Spiralia</taxon>
        <taxon>Gnathifera</taxon>
        <taxon>Rotifera</taxon>
        <taxon>Eurotatoria</taxon>
        <taxon>Bdelloidea</taxon>
        <taxon>Philodinida</taxon>
        <taxon>Philodinidae</taxon>
        <taxon>Rotaria</taxon>
    </lineage>
</organism>
<dbReference type="EMBL" id="CAJNOT010015546">
    <property type="protein sequence ID" value="CAF1546775.1"/>
    <property type="molecule type" value="Genomic_DNA"/>
</dbReference>